<dbReference type="EMBL" id="BJMN01000007">
    <property type="protein sequence ID" value="GEB55688.1"/>
    <property type="molecule type" value="Genomic_DNA"/>
</dbReference>
<comment type="caution">
    <text evidence="3">The sequence shown here is derived from an EMBL/GenBank/DDBJ whole genome shotgun (WGS) entry which is preliminary data.</text>
</comment>
<dbReference type="SUPFAM" id="SSF47413">
    <property type="entry name" value="lambda repressor-like DNA-binding domains"/>
    <property type="match status" value="1"/>
</dbReference>
<dbReference type="InterPro" id="IPR010982">
    <property type="entry name" value="Lambda_DNA-bd_dom_sf"/>
</dbReference>
<dbReference type="CDD" id="cd00093">
    <property type="entry name" value="HTH_XRE"/>
    <property type="match status" value="1"/>
</dbReference>
<dbReference type="SUPFAM" id="SSF52540">
    <property type="entry name" value="P-loop containing nucleoside triphosphate hydrolases"/>
    <property type="match status" value="1"/>
</dbReference>
<sequence>MTTAIGTDQFGVLLRDHRRRSGMTQQQMADLATLSVRAIRDLESGRARRPRQETARLLADVLRLTGASRDAFHEAARSHLPSEGPGVAGPESCPPPALLGTTVGREHEIRSLVELLTVDQQRLVSVVGLGGVGKTRIVREAAGVLREGHGWTVIWVQAAGLSPDLRELRRLEPAVTGSGRGRGHDVLLVLDGLARRVEGDLIHHLLAHGPGLRVVVTAPTPSRLAGEQVMPIAPLPVPGRAIDHDAAALAEFPSVRLFLSHLRRLRPYAPRPAATAAVAELCRVLDGVPGALETTAAWGLVHAPEELLHSLTRDPERFSSPPTAWGPASGSGCGAVAGSLAVLEPPLRERLFALSALPGSWTLDEAAPLAGTSLADTAATVYGLLIHGLVRTADEDGRDRFKVLHRVRSVLAGRAAPLSDGHAIPAGYALPTGYASAAPTVCAVA</sequence>
<evidence type="ECO:0000259" key="2">
    <source>
        <dbReference type="PROSITE" id="PS50943"/>
    </source>
</evidence>
<dbReference type="Pfam" id="PF13560">
    <property type="entry name" value="HTH_31"/>
    <property type="match status" value="1"/>
</dbReference>
<proteinExistence type="predicted"/>
<accession>A0A4Y3RFL2</accession>
<dbReference type="Gene3D" id="3.40.50.300">
    <property type="entry name" value="P-loop containing nucleotide triphosphate hydrolases"/>
    <property type="match status" value="1"/>
</dbReference>
<dbReference type="PANTHER" id="PTHR47691">
    <property type="entry name" value="REGULATOR-RELATED"/>
    <property type="match status" value="1"/>
</dbReference>
<protein>
    <submittedName>
        <fullName evidence="3">XRE family transcriptional regulator</fullName>
    </submittedName>
</protein>
<evidence type="ECO:0000256" key="1">
    <source>
        <dbReference type="SAM" id="MobiDB-lite"/>
    </source>
</evidence>
<dbReference type="AlphaFoldDB" id="A0A4Y3RFL2"/>
<gene>
    <name evidence="3" type="ORF">SGA01_12930</name>
</gene>
<dbReference type="PANTHER" id="PTHR47691:SF3">
    <property type="entry name" value="HTH-TYPE TRANSCRIPTIONAL REGULATOR RV0890C-RELATED"/>
    <property type="match status" value="1"/>
</dbReference>
<dbReference type="PROSITE" id="PS50943">
    <property type="entry name" value="HTH_CROC1"/>
    <property type="match status" value="1"/>
</dbReference>
<organism evidence="3 4">
    <name type="scientific">Streptomyces gardneri</name>
    <dbReference type="NCBI Taxonomy" id="66892"/>
    <lineage>
        <taxon>Bacteria</taxon>
        <taxon>Bacillati</taxon>
        <taxon>Actinomycetota</taxon>
        <taxon>Actinomycetes</taxon>
        <taxon>Kitasatosporales</taxon>
        <taxon>Streptomycetaceae</taxon>
        <taxon>Streptomyces</taxon>
    </lineage>
</organism>
<feature type="region of interest" description="Disordered" evidence="1">
    <location>
        <begin position="79"/>
        <end position="100"/>
    </location>
</feature>
<evidence type="ECO:0000313" key="3">
    <source>
        <dbReference type="EMBL" id="GEB55688.1"/>
    </source>
</evidence>
<feature type="domain" description="HTH cro/C1-type" evidence="2">
    <location>
        <begin position="14"/>
        <end position="69"/>
    </location>
</feature>
<dbReference type="Gene3D" id="1.10.260.40">
    <property type="entry name" value="lambda repressor-like DNA-binding domains"/>
    <property type="match status" value="1"/>
</dbReference>
<dbReference type="InterPro" id="IPR001387">
    <property type="entry name" value="Cro/C1-type_HTH"/>
</dbReference>
<dbReference type="RefSeq" id="WP_167534025.1">
    <property type="nucleotide sequence ID" value="NZ_BJMN01000007.1"/>
</dbReference>
<name>A0A4Y3RFL2_9ACTN</name>
<dbReference type="Proteomes" id="UP000315226">
    <property type="component" value="Unassembled WGS sequence"/>
</dbReference>
<dbReference type="InterPro" id="IPR027417">
    <property type="entry name" value="P-loop_NTPase"/>
</dbReference>
<keyword evidence="4" id="KW-1185">Reference proteome</keyword>
<dbReference type="SMART" id="SM00530">
    <property type="entry name" value="HTH_XRE"/>
    <property type="match status" value="1"/>
</dbReference>
<reference evidence="3 4" key="1">
    <citation type="submission" date="2019-06" db="EMBL/GenBank/DDBJ databases">
        <title>Whole genome shotgun sequence of Streptomyces gardneri NBRC 12865.</title>
        <authorList>
            <person name="Hosoyama A."/>
            <person name="Uohara A."/>
            <person name="Ohji S."/>
            <person name="Ichikawa N."/>
        </authorList>
    </citation>
    <scope>NUCLEOTIDE SEQUENCE [LARGE SCALE GENOMIC DNA]</scope>
    <source>
        <strain evidence="3 4">NBRC 12865</strain>
    </source>
</reference>
<dbReference type="GO" id="GO:0003677">
    <property type="term" value="F:DNA binding"/>
    <property type="evidence" value="ECO:0007669"/>
    <property type="project" value="InterPro"/>
</dbReference>
<evidence type="ECO:0000313" key="4">
    <source>
        <dbReference type="Proteomes" id="UP000315226"/>
    </source>
</evidence>